<dbReference type="Gene3D" id="3.90.550.10">
    <property type="entry name" value="Spore Coat Polysaccharide Biosynthesis Protein SpsA, Chain A"/>
    <property type="match status" value="1"/>
</dbReference>
<evidence type="ECO:0000256" key="1">
    <source>
        <dbReference type="ARBA" id="ARBA00022679"/>
    </source>
</evidence>
<keyword evidence="1" id="KW-0808">Transferase</keyword>
<dbReference type="InterPro" id="IPR018294">
    <property type="entry name" value="ISPD_synthase_CS"/>
</dbReference>
<organism evidence="3 4">
    <name type="scientific">Propionibacterium acidifaciens F0233</name>
    <dbReference type="NCBI Taxonomy" id="553198"/>
    <lineage>
        <taxon>Bacteria</taxon>
        <taxon>Bacillati</taxon>
        <taxon>Actinomycetota</taxon>
        <taxon>Actinomycetes</taxon>
        <taxon>Propionibacteriales</taxon>
        <taxon>Propionibacteriaceae</taxon>
        <taxon>Propionibacterium</taxon>
    </lineage>
</organism>
<dbReference type="PANTHER" id="PTHR32125">
    <property type="entry name" value="2-C-METHYL-D-ERYTHRITOL 4-PHOSPHATE CYTIDYLYLTRANSFERASE, CHLOROPLASTIC"/>
    <property type="match status" value="1"/>
</dbReference>
<dbReference type="CDD" id="cd02516">
    <property type="entry name" value="CDP-ME_synthetase"/>
    <property type="match status" value="1"/>
</dbReference>
<protein>
    <submittedName>
        <fullName evidence="3">2-C-methyl-D-erythritol 4-phosphate cytidylyltransferase</fullName>
    </submittedName>
</protein>
<name>U2Q7I1_9ACTN</name>
<dbReference type="InterPro" id="IPR034683">
    <property type="entry name" value="IspD/TarI"/>
</dbReference>
<reference evidence="3" key="1">
    <citation type="submission" date="2013-08" db="EMBL/GenBank/DDBJ databases">
        <authorList>
            <person name="Durkin A.S."/>
            <person name="Haft D.R."/>
            <person name="McCorrison J."/>
            <person name="Torralba M."/>
            <person name="Gillis M."/>
            <person name="Haft D.H."/>
            <person name="Methe B."/>
            <person name="Sutton G."/>
            <person name="Nelson K.E."/>
        </authorList>
    </citation>
    <scope>NUCLEOTIDE SEQUENCE [LARGE SCALE GENOMIC DNA]</scope>
    <source>
        <strain evidence="3">F0233</strain>
    </source>
</reference>
<evidence type="ECO:0000313" key="4">
    <source>
        <dbReference type="Proteomes" id="UP000017052"/>
    </source>
</evidence>
<proteinExistence type="predicted"/>
<dbReference type="PROSITE" id="PS01295">
    <property type="entry name" value="ISPD"/>
    <property type="match status" value="1"/>
</dbReference>
<dbReference type="GO" id="GO:0008299">
    <property type="term" value="P:isoprenoid biosynthetic process"/>
    <property type="evidence" value="ECO:0007669"/>
    <property type="project" value="InterPro"/>
</dbReference>
<accession>U2Q7I1</accession>
<dbReference type="InterPro" id="IPR050088">
    <property type="entry name" value="IspD/TarI_cytidylyltransf_bact"/>
</dbReference>
<dbReference type="Proteomes" id="UP000017052">
    <property type="component" value="Unassembled WGS sequence"/>
</dbReference>
<comment type="caution">
    <text evidence="3">The sequence shown here is derived from an EMBL/GenBank/DDBJ whole genome shotgun (WGS) entry which is preliminary data.</text>
</comment>
<dbReference type="InterPro" id="IPR029044">
    <property type="entry name" value="Nucleotide-diphossugar_trans"/>
</dbReference>
<dbReference type="AlphaFoldDB" id="U2Q7I1"/>
<sequence length="321" mass="34295">MNDPMFSQRTKFCNSGIVCRRGSSPGRDRRCGRWAGPSCGRLMAMSQPVVAVILGAGLGVRYGGSVSKPALKITGHALMNMSIEAMAAGGCTHAVVVVNDKAARELGLTKAALPIPVVQVPGGASRQESARNGLRFIRDDPELSGAEVVLIHDAVRPMVPAHVVEAVIGAVRGGAEAVAPVVDVVDSMRSVDDPGRSAPIDRSTLRAVQTPQGFPLDVILAAHERMAAAGERFTDDVSCAELAGAEVVLVPGSRMSMKVTEPADMTIAEALWKARATLGRHSGRRVLRHVPGGQYLENQIVEMEREVIEKERERKFRPRES</sequence>
<keyword evidence="4" id="KW-1185">Reference proteome</keyword>
<dbReference type="SUPFAM" id="SSF53448">
    <property type="entry name" value="Nucleotide-diphospho-sugar transferases"/>
    <property type="match status" value="1"/>
</dbReference>
<dbReference type="PANTHER" id="PTHR32125:SF4">
    <property type="entry name" value="2-C-METHYL-D-ERYTHRITOL 4-PHOSPHATE CYTIDYLYLTRANSFERASE, CHLOROPLASTIC"/>
    <property type="match status" value="1"/>
</dbReference>
<dbReference type="Pfam" id="PF01128">
    <property type="entry name" value="IspD"/>
    <property type="match status" value="1"/>
</dbReference>
<dbReference type="GO" id="GO:0050518">
    <property type="term" value="F:2-C-methyl-D-erythritol 4-phosphate cytidylyltransferase activity"/>
    <property type="evidence" value="ECO:0007669"/>
    <property type="project" value="TreeGrafter"/>
</dbReference>
<evidence type="ECO:0000313" key="3">
    <source>
        <dbReference type="EMBL" id="ERK58745.1"/>
    </source>
</evidence>
<keyword evidence="2 3" id="KW-0548">Nucleotidyltransferase</keyword>
<dbReference type="EMBL" id="ACVN02000132">
    <property type="protein sequence ID" value="ERK58745.1"/>
    <property type="molecule type" value="Genomic_DNA"/>
</dbReference>
<gene>
    <name evidence="3" type="ORF">HMPREF0682_1061</name>
</gene>
<evidence type="ECO:0000256" key="2">
    <source>
        <dbReference type="ARBA" id="ARBA00022695"/>
    </source>
</evidence>